<evidence type="ECO:0000313" key="2">
    <source>
        <dbReference type="Proteomes" id="UP001454036"/>
    </source>
</evidence>
<gene>
    <name evidence="1" type="ORF">LIER_20749</name>
</gene>
<name>A0AAV3QT96_LITER</name>
<evidence type="ECO:0000313" key="1">
    <source>
        <dbReference type="EMBL" id="GAA0165312.1"/>
    </source>
</evidence>
<accession>A0AAV3QT96</accession>
<reference evidence="1 2" key="1">
    <citation type="submission" date="2024-01" db="EMBL/GenBank/DDBJ databases">
        <title>The complete chloroplast genome sequence of Lithospermum erythrorhizon: insights into the phylogenetic relationship among Boraginaceae species and the maternal lineages of purple gromwells.</title>
        <authorList>
            <person name="Okada T."/>
            <person name="Watanabe K."/>
        </authorList>
    </citation>
    <scope>NUCLEOTIDE SEQUENCE [LARGE SCALE GENOMIC DNA]</scope>
</reference>
<dbReference type="Proteomes" id="UP001454036">
    <property type="component" value="Unassembled WGS sequence"/>
</dbReference>
<proteinExistence type="predicted"/>
<protein>
    <submittedName>
        <fullName evidence="1">Uncharacterized protein</fullName>
    </submittedName>
</protein>
<keyword evidence="2" id="KW-1185">Reference proteome</keyword>
<comment type="caution">
    <text evidence="1">The sequence shown here is derived from an EMBL/GenBank/DDBJ whole genome shotgun (WGS) entry which is preliminary data.</text>
</comment>
<organism evidence="1 2">
    <name type="scientific">Lithospermum erythrorhizon</name>
    <name type="common">Purple gromwell</name>
    <name type="synonym">Lithospermum officinale var. erythrorhizon</name>
    <dbReference type="NCBI Taxonomy" id="34254"/>
    <lineage>
        <taxon>Eukaryota</taxon>
        <taxon>Viridiplantae</taxon>
        <taxon>Streptophyta</taxon>
        <taxon>Embryophyta</taxon>
        <taxon>Tracheophyta</taxon>
        <taxon>Spermatophyta</taxon>
        <taxon>Magnoliopsida</taxon>
        <taxon>eudicotyledons</taxon>
        <taxon>Gunneridae</taxon>
        <taxon>Pentapetalae</taxon>
        <taxon>asterids</taxon>
        <taxon>lamiids</taxon>
        <taxon>Boraginales</taxon>
        <taxon>Boraginaceae</taxon>
        <taxon>Boraginoideae</taxon>
        <taxon>Lithospermeae</taxon>
        <taxon>Lithospermum</taxon>
    </lineage>
</organism>
<dbReference type="AlphaFoldDB" id="A0AAV3QT96"/>
<dbReference type="EMBL" id="BAABME010005336">
    <property type="protein sequence ID" value="GAA0165312.1"/>
    <property type="molecule type" value="Genomic_DNA"/>
</dbReference>
<sequence>MPQNEYQIQSNLVELLRPGLREFLVRMLTLIVTSISFGALSNSEEPVPQPEKVGGQFNILDASSLPPPSMLFRLWIDADSIM</sequence>